<dbReference type="SUPFAM" id="SSF52833">
    <property type="entry name" value="Thioredoxin-like"/>
    <property type="match status" value="1"/>
</dbReference>
<dbReference type="eggNOG" id="COG0526">
    <property type="taxonomic scope" value="Bacteria"/>
</dbReference>
<reference evidence="4" key="1">
    <citation type="submission" date="2008-06" db="EMBL/GenBank/DDBJ databases">
        <title>Complete sequence of Chlorobium phaeobacteroides BS1.</title>
        <authorList>
            <consortium name="US DOE Joint Genome Institute"/>
            <person name="Lucas S."/>
            <person name="Copeland A."/>
            <person name="Lapidus A."/>
            <person name="Glavina del Rio T."/>
            <person name="Dalin E."/>
            <person name="Tice H."/>
            <person name="Bruce D."/>
            <person name="Goodwin L."/>
            <person name="Pitluck S."/>
            <person name="Schmutz J."/>
            <person name="Larimer F."/>
            <person name="Land M."/>
            <person name="Hauser L."/>
            <person name="Kyrpides N."/>
            <person name="Ovchinnikova G."/>
            <person name="Li T."/>
            <person name="Liu Z."/>
            <person name="Zhao F."/>
            <person name="Overmann J."/>
            <person name="Bryant D.A."/>
            <person name="Richardson P."/>
        </authorList>
    </citation>
    <scope>NUCLEOTIDE SEQUENCE [LARGE SCALE GENOMIC DNA]</scope>
    <source>
        <strain evidence="4">BS1</strain>
    </source>
</reference>
<dbReference type="PANTHER" id="PTHR36450:SF1">
    <property type="entry name" value="THIOREDOXIN"/>
    <property type="match status" value="1"/>
</dbReference>
<dbReference type="KEGG" id="cpb:Cphamn1_0508"/>
<dbReference type="HOGENOM" id="CLU_090389_18_2_10"/>
<dbReference type="AlphaFoldDB" id="B3EM93"/>
<dbReference type="PANTHER" id="PTHR36450">
    <property type="entry name" value="THIOREDOXIN"/>
    <property type="match status" value="1"/>
</dbReference>
<name>B3EM93_CHLPB</name>
<feature type="domain" description="Thioredoxin-like fold" evidence="3">
    <location>
        <begin position="3"/>
        <end position="76"/>
    </location>
</feature>
<evidence type="ECO:0000256" key="1">
    <source>
        <dbReference type="PIRSR" id="PIRSR037031-50"/>
    </source>
</evidence>
<dbReference type="OrthoDB" id="9800630at2"/>
<accession>B3EM93</accession>
<feature type="active site" description="Nucleophile" evidence="1">
    <location>
        <position position="11"/>
    </location>
</feature>
<sequence>MKTIKVLGTGCATCKQLESLVRQVVEETGIEASIEKVEDIQEIISWKVLSTPGLVVDNEVKCSGRIPSRDEIEEMLA</sequence>
<feature type="active site" description="Nucleophile" evidence="1">
    <location>
        <position position="14"/>
    </location>
</feature>
<feature type="disulfide bond" description="Redox-active" evidence="2">
    <location>
        <begin position="11"/>
        <end position="14"/>
    </location>
</feature>
<dbReference type="Gene3D" id="3.40.30.10">
    <property type="entry name" value="Glutaredoxin"/>
    <property type="match status" value="1"/>
</dbReference>
<keyword evidence="2" id="KW-1015">Disulfide bond</keyword>
<evidence type="ECO:0000259" key="3">
    <source>
        <dbReference type="Pfam" id="PF13192"/>
    </source>
</evidence>
<gene>
    <name evidence="4" type="ordered locus">Cphamn1_0508</name>
</gene>
<protein>
    <submittedName>
        <fullName evidence="4">Redox-active disulfide protein 2</fullName>
    </submittedName>
</protein>
<dbReference type="InterPro" id="IPR005243">
    <property type="entry name" value="THIRX-like_proc"/>
</dbReference>
<dbReference type="PIRSF" id="PIRSF037031">
    <property type="entry name" value="Redox_disulphide_2"/>
    <property type="match status" value="1"/>
</dbReference>
<organism evidence="4">
    <name type="scientific">Chlorobium phaeobacteroides (strain BS1)</name>
    <dbReference type="NCBI Taxonomy" id="331678"/>
    <lineage>
        <taxon>Bacteria</taxon>
        <taxon>Pseudomonadati</taxon>
        <taxon>Chlorobiota</taxon>
        <taxon>Chlorobiia</taxon>
        <taxon>Chlorobiales</taxon>
        <taxon>Chlorobiaceae</taxon>
        <taxon>Chlorobium/Pelodictyon group</taxon>
        <taxon>Chlorobium</taxon>
    </lineage>
</organism>
<dbReference type="STRING" id="331678.Cphamn1_0508"/>
<dbReference type="InterPro" id="IPR012336">
    <property type="entry name" value="Thioredoxin-like_fold"/>
</dbReference>
<keyword evidence="2" id="KW-0676">Redox-active center</keyword>
<dbReference type="EMBL" id="CP001101">
    <property type="protein sequence ID" value="ACE03471.1"/>
    <property type="molecule type" value="Genomic_DNA"/>
</dbReference>
<evidence type="ECO:0000256" key="2">
    <source>
        <dbReference type="PIRSR" id="PIRSR037031-51"/>
    </source>
</evidence>
<evidence type="ECO:0000313" key="4">
    <source>
        <dbReference type="EMBL" id="ACE03471.1"/>
    </source>
</evidence>
<proteinExistence type="predicted"/>
<dbReference type="Pfam" id="PF13192">
    <property type="entry name" value="Thioredoxin_3"/>
    <property type="match status" value="1"/>
</dbReference>
<dbReference type="NCBIfam" id="TIGR00412">
    <property type="entry name" value="redox_disulf_2"/>
    <property type="match status" value="1"/>
</dbReference>
<dbReference type="InterPro" id="IPR036249">
    <property type="entry name" value="Thioredoxin-like_sf"/>
</dbReference>